<name>A0AAU7V4V3_9ACTO</name>
<evidence type="ECO:0000256" key="2">
    <source>
        <dbReference type="SAM" id="Phobius"/>
    </source>
</evidence>
<reference evidence="3" key="1">
    <citation type="submission" date="2023-11" db="EMBL/GenBank/DDBJ databases">
        <title>Scrofimicrobium hongkongense sp. nov., isolated from a patient with peritonitis.</title>
        <authorList>
            <person name="Lao H.Y."/>
            <person name="Wong A.Y.P."/>
            <person name="Ng T.L."/>
            <person name="Wong R.Y.L."/>
            <person name="Yau M.C.Y."/>
            <person name="Lam J.Y.W."/>
            <person name="Siu G.K.H."/>
        </authorList>
    </citation>
    <scope>NUCLEOTIDE SEQUENCE</scope>
    <source>
        <strain evidence="3">R131</strain>
    </source>
</reference>
<evidence type="ECO:0000313" key="3">
    <source>
        <dbReference type="EMBL" id="XBW07279.1"/>
    </source>
</evidence>
<dbReference type="RefSeq" id="WP_350257485.1">
    <property type="nucleotide sequence ID" value="NZ_CP138335.1"/>
</dbReference>
<proteinExistence type="predicted"/>
<feature type="transmembrane region" description="Helical" evidence="2">
    <location>
        <begin position="101"/>
        <end position="122"/>
    </location>
</feature>
<protein>
    <submittedName>
        <fullName evidence="3">Uncharacterized protein</fullName>
    </submittedName>
</protein>
<organism evidence="3">
    <name type="scientific">Scrofimicrobium appendicitidis</name>
    <dbReference type="NCBI Taxonomy" id="3079930"/>
    <lineage>
        <taxon>Bacteria</taxon>
        <taxon>Bacillati</taxon>
        <taxon>Actinomycetota</taxon>
        <taxon>Actinomycetes</taxon>
        <taxon>Actinomycetales</taxon>
        <taxon>Actinomycetaceae</taxon>
        <taxon>Scrofimicrobium</taxon>
    </lineage>
</organism>
<dbReference type="AlphaFoldDB" id="A0AAU7V4V3"/>
<keyword evidence="2" id="KW-0472">Membrane</keyword>
<feature type="transmembrane region" description="Helical" evidence="2">
    <location>
        <begin position="128"/>
        <end position="149"/>
    </location>
</feature>
<feature type="compositionally biased region" description="Low complexity" evidence="1">
    <location>
        <begin position="53"/>
        <end position="76"/>
    </location>
</feature>
<evidence type="ECO:0000256" key="1">
    <source>
        <dbReference type="SAM" id="MobiDB-lite"/>
    </source>
</evidence>
<dbReference type="KEGG" id="sapp:SAC06_06395"/>
<keyword evidence="2" id="KW-1133">Transmembrane helix</keyword>
<gene>
    <name evidence="3" type="ORF">SAC06_06395</name>
</gene>
<accession>A0AAU7V4V3</accession>
<dbReference type="EMBL" id="CP138335">
    <property type="protein sequence ID" value="XBW07279.1"/>
    <property type="molecule type" value="Genomic_DNA"/>
</dbReference>
<keyword evidence="2" id="KW-0812">Transmembrane</keyword>
<sequence>MTEQKLPDETEALFADLRATLSQPKETAHEPAPEPPAPELAPEPTLNLAQPVQPADPAEPAKPAQPAKPAGPFNPAGPGGTGGPAGAPAPAPGRPPVRVGLLVWASILIMVGLGMILMSLPLGWTPQFIAVGLFGVAGLVFLVLAIATANKKV</sequence>
<feature type="region of interest" description="Disordered" evidence="1">
    <location>
        <begin position="1"/>
        <end position="91"/>
    </location>
</feature>